<dbReference type="InterPro" id="IPR045110">
    <property type="entry name" value="XMAP215"/>
</dbReference>
<dbReference type="PROSITE" id="PS50077">
    <property type="entry name" value="HEAT_REPEAT"/>
    <property type="match status" value="2"/>
</dbReference>
<keyword evidence="5" id="KW-0498">Mitosis</keyword>
<dbReference type="FunFam" id="1.25.10.10:FF:000050">
    <property type="entry name" value="Cytoskeleton-associated protein 5 isoform X1"/>
    <property type="match status" value="1"/>
</dbReference>
<dbReference type="Pfam" id="PF21041">
    <property type="entry name" value="XMAP215_CLASP_TOG"/>
    <property type="match status" value="3"/>
</dbReference>
<evidence type="ECO:0000256" key="9">
    <source>
        <dbReference type="PROSITE-ProRule" id="PRU00103"/>
    </source>
</evidence>
<evidence type="ECO:0000259" key="11">
    <source>
        <dbReference type="SMART" id="SM01349"/>
    </source>
</evidence>
<evidence type="ECO:0000256" key="6">
    <source>
        <dbReference type="ARBA" id="ARBA00023212"/>
    </source>
</evidence>
<feature type="compositionally biased region" description="Acidic residues" evidence="10">
    <location>
        <begin position="573"/>
        <end position="582"/>
    </location>
</feature>
<feature type="region of interest" description="Disordered" evidence="10">
    <location>
        <begin position="880"/>
        <end position="964"/>
    </location>
</feature>
<dbReference type="OrthoDB" id="205662at2759"/>
<dbReference type="InterPro" id="IPR016024">
    <property type="entry name" value="ARM-type_fold"/>
</dbReference>
<feature type="region of interest" description="Disordered" evidence="10">
    <location>
        <begin position="537"/>
        <end position="632"/>
    </location>
</feature>
<feature type="domain" description="TOG" evidence="11">
    <location>
        <begin position="652"/>
        <end position="888"/>
    </location>
</feature>
<evidence type="ECO:0000256" key="1">
    <source>
        <dbReference type="ARBA" id="ARBA00004300"/>
    </source>
</evidence>
<feature type="domain" description="TOG" evidence="11">
    <location>
        <begin position="5"/>
        <end position="244"/>
    </location>
</feature>
<dbReference type="InterPro" id="IPR048491">
    <property type="entry name" value="XMAP215_CLASP_TOG"/>
</dbReference>
<proteinExistence type="inferred from homology"/>
<keyword evidence="4" id="KW-0677">Repeat</keyword>
<feature type="compositionally biased region" description="Low complexity" evidence="10">
    <location>
        <begin position="882"/>
        <end position="891"/>
    </location>
</feature>
<dbReference type="SUPFAM" id="SSF48371">
    <property type="entry name" value="ARM repeat"/>
    <property type="match status" value="1"/>
</dbReference>
<dbReference type="GO" id="GO:0051010">
    <property type="term" value="F:microtubule plus-end binding"/>
    <property type="evidence" value="ECO:0007669"/>
    <property type="project" value="InterPro"/>
</dbReference>
<dbReference type="GO" id="GO:0061863">
    <property type="term" value="F:microtubule plus end polymerase"/>
    <property type="evidence" value="ECO:0007669"/>
    <property type="project" value="InterPro"/>
</dbReference>
<dbReference type="GO" id="GO:0030951">
    <property type="term" value="P:establishment or maintenance of microtubule cytoskeleton polarity"/>
    <property type="evidence" value="ECO:0007669"/>
    <property type="project" value="InterPro"/>
</dbReference>
<feature type="repeat" description="HEAT" evidence="9">
    <location>
        <begin position="179"/>
        <end position="217"/>
    </location>
</feature>
<dbReference type="InterPro" id="IPR021133">
    <property type="entry name" value="HEAT_type_2"/>
</dbReference>
<accession>A0A7I4Y4X0</accession>
<evidence type="ECO:0000256" key="5">
    <source>
        <dbReference type="ARBA" id="ARBA00022776"/>
    </source>
</evidence>
<evidence type="ECO:0000256" key="3">
    <source>
        <dbReference type="ARBA" id="ARBA00022618"/>
    </source>
</evidence>
<dbReference type="FunFam" id="1.25.10.10:FF:000019">
    <property type="entry name" value="Cytoskeleton-associated protein 5"/>
    <property type="match status" value="2"/>
</dbReference>
<feature type="region of interest" description="Disordered" evidence="10">
    <location>
        <begin position="994"/>
        <end position="1021"/>
    </location>
</feature>
<evidence type="ECO:0000256" key="7">
    <source>
        <dbReference type="ARBA" id="ARBA00023306"/>
    </source>
</evidence>
<feature type="domain" description="TOG" evidence="11">
    <location>
        <begin position="289"/>
        <end position="528"/>
    </location>
</feature>
<feature type="compositionally biased region" description="Polar residues" evidence="10">
    <location>
        <begin position="946"/>
        <end position="961"/>
    </location>
</feature>
<organism evidence="12 13">
    <name type="scientific">Haemonchus contortus</name>
    <name type="common">Barber pole worm</name>
    <dbReference type="NCBI Taxonomy" id="6289"/>
    <lineage>
        <taxon>Eukaryota</taxon>
        <taxon>Metazoa</taxon>
        <taxon>Ecdysozoa</taxon>
        <taxon>Nematoda</taxon>
        <taxon>Chromadorea</taxon>
        <taxon>Rhabditida</taxon>
        <taxon>Rhabditina</taxon>
        <taxon>Rhabditomorpha</taxon>
        <taxon>Strongyloidea</taxon>
        <taxon>Trichostrongylidae</taxon>
        <taxon>Haemonchus</taxon>
    </lineage>
</organism>
<dbReference type="SMART" id="SM01349">
    <property type="entry name" value="TOG"/>
    <property type="match status" value="3"/>
</dbReference>
<evidence type="ECO:0000256" key="10">
    <source>
        <dbReference type="SAM" id="MobiDB-lite"/>
    </source>
</evidence>
<comment type="subcellular location">
    <subcellularLocation>
        <location evidence="1">Cytoplasm</location>
        <location evidence="1">Cytoskeleton</location>
        <location evidence="1">Microtubule organizing center</location>
        <location evidence="1">Centrosome</location>
    </subcellularLocation>
</comment>
<evidence type="ECO:0000313" key="12">
    <source>
        <dbReference type="Proteomes" id="UP000025227"/>
    </source>
</evidence>
<name>A0A7I4Y4X0_HAECO</name>
<keyword evidence="3" id="KW-0132">Cell division</keyword>
<feature type="compositionally biased region" description="Low complexity" evidence="10">
    <location>
        <begin position="586"/>
        <end position="595"/>
    </location>
</feature>
<reference evidence="13" key="1">
    <citation type="submission" date="2020-12" db="UniProtKB">
        <authorList>
            <consortium name="WormBaseParasite"/>
        </authorList>
    </citation>
    <scope>IDENTIFICATION</scope>
    <source>
        <strain evidence="13">MHco3</strain>
    </source>
</reference>
<dbReference type="InterPro" id="IPR011989">
    <property type="entry name" value="ARM-like"/>
</dbReference>
<dbReference type="Proteomes" id="UP000025227">
    <property type="component" value="Unplaced"/>
</dbReference>
<keyword evidence="2" id="KW-0963">Cytoplasm</keyword>
<dbReference type="GO" id="GO:0005813">
    <property type="term" value="C:centrosome"/>
    <property type="evidence" value="ECO:0007669"/>
    <property type="project" value="UniProtKB-SubCell"/>
</dbReference>
<feature type="compositionally biased region" description="Basic and acidic residues" evidence="10">
    <location>
        <begin position="924"/>
        <end position="944"/>
    </location>
</feature>
<evidence type="ECO:0000256" key="8">
    <source>
        <dbReference type="ARBA" id="ARBA00025722"/>
    </source>
</evidence>
<dbReference type="Gene3D" id="1.25.10.10">
    <property type="entry name" value="Leucine-rich Repeat Variant"/>
    <property type="match status" value="3"/>
</dbReference>
<dbReference type="GO" id="GO:0051301">
    <property type="term" value="P:cell division"/>
    <property type="evidence" value="ECO:0007669"/>
    <property type="project" value="UniProtKB-KW"/>
</dbReference>
<dbReference type="PANTHER" id="PTHR12609">
    <property type="entry name" value="MICROTUBULE ASSOCIATED PROTEIN XMAP215"/>
    <property type="match status" value="1"/>
</dbReference>
<keyword evidence="7" id="KW-0131">Cell cycle</keyword>
<dbReference type="WBParaSite" id="HCON_00052535-00001">
    <property type="protein sequence ID" value="HCON_00052535-00001"/>
    <property type="gene ID" value="HCON_00052535"/>
</dbReference>
<dbReference type="OMA" id="RDTETPM"/>
<protein>
    <submittedName>
        <fullName evidence="13">Cytoskeleton-associated protein 5</fullName>
    </submittedName>
</protein>
<keyword evidence="12" id="KW-1185">Reference proteome</keyword>
<evidence type="ECO:0000256" key="2">
    <source>
        <dbReference type="ARBA" id="ARBA00022490"/>
    </source>
</evidence>
<dbReference type="GO" id="GO:0051231">
    <property type="term" value="P:spindle elongation"/>
    <property type="evidence" value="ECO:0007669"/>
    <property type="project" value="UniProtKB-ARBA"/>
</dbReference>
<dbReference type="InterPro" id="IPR034085">
    <property type="entry name" value="TOG"/>
</dbReference>
<dbReference type="GO" id="GO:0046785">
    <property type="term" value="P:microtubule polymerization"/>
    <property type="evidence" value="ECO:0007669"/>
    <property type="project" value="InterPro"/>
</dbReference>
<dbReference type="GO" id="GO:0005874">
    <property type="term" value="C:microtubule"/>
    <property type="evidence" value="ECO:0007669"/>
    <property type="project" value="UniProtKB-ARBA"/>
</dbReference>
<sequence length="1492" mass="165071">MDAWEFADEVDVLAKLPANFDELRESKKWQERKEALEALATLLDATVRLSTKASYGEILGNLQTMLAKDANINVCALAAKCIKGFATGLRSKFSPYAQSIIPVVFDKLKEKKPLLRDPLVECADAIAATIPSLEVIVEEIEANMGKPNPQIKQQVDNFLSRQINLLTSDKAPKKLIKTVVPVLIKHAADADQDVREASLGTIGAIQRLIGDKNVRSMIGDLSNDEVKMKKIAEYAEKAAQAHAEEMAKHSATTSSEQAAPDEASVAAETGPRASTASAPAPVKEADPWDFLEAVDVLAKLPDDFNTNIESKKWTERRDALQLLLDLITANPKLDPKASYGEHISLLKRIIEKDANINVAALAAKCMRGVAEGLRKKFAPHAPSVVPVIFDKFKEKKPLLRDPLVECIDAIFATTTLEAIGDDILAALEKPNPNIKIQTDLFLYRAFKLLNAQTMPKKTLKSIAPLLIKHTADSDAEVRDASYAALGSAMRAIGEKPCLPLLSDILDDKLKMGKIKEFYQKACEEAGPEVITQMVQSIHKADAAPPPSKKVEPPVKKAAPTTRDSSTERRPAAAEEEEPTGDDESLKPPAGAPAVKKVPEKKKEIPKKVEEEEEPVQKPPDELLTTNDEKQQRIKDERTLKTLKWNFTLPTEEHMTQLQEQLGRHAKASLMAMLYHKDFKQHLKAIELLMKSAETNPESLVKNSDLLLKWCTLRFYETNPSVLIKVLEFAKQVLVLMKAFDEPMSTEEMNAFVPHLLLKSGEQKETMRNAVREIIDEITDICGPFKMCPTLLDALKTKNARQRAECLQVLELYIARAGLTQLKSLGIHKAIAACVSDRDNNVRNAAINGLVACYREEGDQMWRNVGKMGDKERAMVEERIKRSGAAPGSAAPRGGGPVRVGGAKIVVPAGAGSAVRRPSSRSASLRRDNSEGRTRENSPEGERELNGTFTQGEEGTKESSSAYPPRYTIDDEYVEQGPTNLNTTHVLLEMDKIQFRQPTRNPPAPQLPTTPLRRSGSSSSISSIDTMDQLEKVIQNISSGLIDVAKDALEQVRYLLSVEDQKALLEDRLDMVMQTVGTQLKLVRNMHGIRTAKGQDMLKLILNFLTPLSASADKYARMNVGEDATNEILWELVHTLIEIQSDPVCSAMPDSVHFARSLNALIIRLCVRVERTTFFAACARCLITSLLEDPEGDAGHLFIKCMHKWADTMAKQKTVIEMDLYLRAANRLYDQIQPGAAKHRLYMEGIRSVEMCSEQAMIAMGPMLLEKLKRLPKSNPHFLQHLQACYAECQRISPAGWGVSLPGAVSESVTVQKSNPLNGYGRSELQILVDNVIRDLPSYEKHTTLLVSYMDKHPEDAEKFEKYLEVVPQANLVRDFMEQCRAGRLKALGPITEQTAVSAAQKLFTLRSRFESMRHGRDLMSTSTATISSTIAPVLQARDTNTDNYSSESVIPMPEVLNETKAKLTAGQVKKRRTIDPATHTALMSRLAGLGAD</sequence>
<evidence type="ECO:0000313" key="13">
    <source>
        <dbReference type="WBParaSite" id="HCON_00052535-00001"/>
    </source>
</evidence>
<evidence type="ECO:0000256" key="4">
    <source>
        <dbReference type="ARBA" id="ARBA00022737"/>
    </source>
</evidence>
<feature type="compositionally biased region" description="Low complexity" evidence="10">
    <location>
        <begin position="908"/>
        <end position="922"/>
    </location>
</feature>
<feature type="repeat" description="HEAT" evidence="9">
    <location>
        <begin position="462"/>
        <end position="495"/>
    </location>
</feature>
<feature type="compositionally biased region" description="Basic and acidic residues" evidence="10">
    <location>
        <begin position="596"/>
        <end position="632"/>
    </location>
</feature>
<feature type="region of interest" description="Disordered" evidence="10">
    <location>
        <begin position="240"/>
        <end position="281"/>
    </location>
</feature>
<keyword evidence="6" id="KW-0206">Cytoskeleton</keyword>
<comment type="similarity">
    <text evidence="8">Belongs to the TOG/XMAP215 family.</text>
</comment>